<evidence type="ECO:0008006" key="4">
    <source>
        <dbReference type="Google" id="ProtNLM"/>
    </source>
</evidence>
<keyword evidence="3" id="KW-1185">Reference proteome</keyword>
<comment type="caution">
    <text evidence="2">The sequence shown here is derived from an EMBL/GenBank/DDBJ whole genome shotgun (WGS) entry which is preliminary data.</text>
</comment>
<proteinExistence type="predicted"/>
<evidence type="ECO:0000313" key="2">
    <source>
        <dbReference type="EMBL" id="RKT50614.1"/>
    </source>
</evidence>
<organism evidence="2 3">
    <name type="scientific">Coprobacter fastidiosus NSB1 = JCM 33896</name>
    <dbReference type="NCBI Taxonomy" id="1349822"/>
    <lineage>
        <taxon>Bacteria</taxon>
        <taxon>Pseudomonadati</taxon>
        <taxon>Bacteroidota</taxon>
        <taxon>Bacteroidia</taxon>
        <taxon>Bacteroidales</taxon>
        <taxon>Barnesiellaceae</taxon>
        <taxon>Coprobacter</taxon>
    </lineage>
</organism>
<dbReference type="AlphaFoldDB" id="A0A495VMP9"/>
<dbReference type="Proteomes" id="UP000269493">
    <property type="component" value="Unassembled WGS sequence"/>
</dbReference>
<name>A0A495VMP9_9BACT</name>
<feature type="signal peptide" evidence="1">
    <location>
        <begin position="1"/>
        <end position="21"/>
    </location>
</feature>
<dbReference type="OrthoDB" id="708866at2"/>
<keyword evidence="1" id="KW-0732">Signal</keyword>
<feature type="chain" id="PRO_5019742001" description="DUF4468 domain-containing protein" evidence="1">
    <location>
        <begin position="22"/>
        <end position="189"/>
    </location>
</feature>
<reference evidence="2 3" key="1">
    <citation type="submission" date="2018-10" db="EMBL/GenBank/DDBJ databases">
        <title>Genomic Encyclopedia of Archaeal and Bacterial Type Strains, Phase II (KMG-II): from individual species to whole genera.</title>
        <authorList>
            <person name="Goeker M."/>
        </authorList>
    </citation>
    <scope>NUCLEOTIDE SEQUENCE [LARGE SCALE GENOMIC DNA]</scope>
    <source>
        <strain evidence="2 3">NSB1</strain>
    </source>
</reference>
<gene>
    <name evidence="2" type="ORF">BC742_2158</name>
</gene>
<dbReference type="RefSeq" id="WP_022602128.1">
    <property type="nucleotide sequence ID" value="NZ_KI440812.1"/>
</dbReference>
<evidence type="ECO:0000256" key="1">
    <source>
        <dbReference type="SAM" id="SignalP"/>
    </source>
</evidence>
<evidence type="ECO:0000313" key="3">
    <source>
        <dbReference type="Proteomes" id="UP000269493"/>
    </source>
</evidence>
<protein>
    <recommendedName>
        <fullName evidence="4">DUF4468 domain-containing protein</fullName>
    </recommendedName>
</protein>
<dbReference type="EMBL" id="RBXN01000007">
    <property type="protein sequence ID" value="RKT50614.1"/>
    <property type="molecule type" value="Genomic_DNA"/>
</dbReference>
<dbReference type="GeneID" id="92929716"/>
<accession>A0A495VMP9</accession>
<sequence length="189" mass="22087">MKKALFICGFLMLVMSSFSQKEVEFFLQSNGSFLTADSSDYVVVPFEGKTASELYSMVKSNAMSLYRDPKEVMSEDENVAIKICELKNLDWKEGCIYAYYDYYGDCSFLFQFKDGKIKVDAPSVSNQVYDKESKSYKSFYFHVRSLFTREGTVKPRKLKHKLRIEDSINYPINYLLGFYQKNTDKDNNW</sequence>